<dbReference type="EMBL" id="LXQA010043395">
    <property type="protein sequence ID" value="MCI00496.1"/>
    <property type="molecule type" value="Genomic_DNA"/>
</dbReference>
<evidence type="ECO:0000259" key="2">
    <source>
        <dbReference type="Pfam" id="PF13456"/>
    </source>
</evidence>
<feature type="signal peptide" evidence="1">
    <location>
        <begin position="1"/>
        <end position="15"/>
    </location>
</feature>
<reference evidence="3 4" key="1">
    <citation type="journal article" date="2018" name="Front. Plant Sci.">
        <title>Red Clover (Trifolium pratense) and Zigzag Clover (T. medium) - A Picture of Genomic Similarities and Differences.</title>
        <authorList>
            <person name="Dluhosova J."/>
            <person name="Istvanek J."/>
            <person name="Nedelnik J."/>
            <person name="Repkova J."/>
        </authorList>
    </citation>
    <scope>NUCLEOTIDE SEQUENCE [LARGE SCALE GENOMIC DNA]</scope>
    <source>
        <strain evidence="4">cv. 10/8</strain>
        <tissue evidence="3">Leaf</tissue>
    </source>
</reference>
<dbReference type="Proteomes" id="UP000265520">
    <property type="component" value="Unassembled WGS sequence"/>
</dbReference>
<dbReference type="GO" id="GO:0003964">
    <property type="term" value="F:RNA-directed DNA polymerase activity"/>
    <property type="evidence" value="ECO:0007669"/>
    <property type="project" value="UniProtKB-KW"/>
</dbReference>
<protein>
    <submittedName>
        <fullName evidence="3">RNA-directed DNA polymerase (Reverse transcriptase)</fullName>
    </submittedName>
</protein>
<feature type="chain" id="PRO_5017222397" evidence="1">
    <location>
        <begin position="16"/>
        <end position="212"/>
    </location>
</feature>
<dbReference type="PANTHER" id="PTHR47723">
    <property type="entry name" value="OS05G0353850 PROTEIN"/>
    <property type="match status" value="1"/>
</dbReference>
<accession>A0A392NN33</accession>
<organism evidence="3 4">
    <name type="scientific">Trifolium medium</name>
    <dbReference type="NCBI Taxonomy" id="97028"/>
    <lineage>
        <taxon>Eukaryota</taxon>
        <taxon>Viridiplantae</taxon>
        <taxon>Streptophyta</taxon>
        <taxon>Embryophyta</taxon>
        <taxon>Tracheophyta</taxon>
        <taxon>Spermatophyta</taxon>
        <taxon>Magnoliopsida</taxon>
        <taxon>eudicotyledons</taxon>
        <taxon>Gunneridae</taxon>
        <taxon>Pentapetalae</taxon>
        <taxon>rosids</taxon>
        <taxon>fabids</taxon>
        <taxon>Fabales</taxon>
        <taxon>Fabaceae</taxon>
        <taxon>Papilionoideae</taxon>
        <taxon>50 kb inversion clade</taxon>
        <taxon>NPAAA clade</taxon>
        <taxon>Hologalegina</taxon>
        <taxon>IRL clade</taxon>
        <taxon>Trifolieae</taxon>
        <taxon>Trifolium</taxon>
    </lineage>
</organism>
<dbReference type="InterPro" id="IPR012337">
    <property type="entry name" value="RNaseH-like_sf"/>
</dbReference>
<name>A0A392NN33_9FABA</name>
<dbReference type="SUPFAM" id="SSF53098">
    <property type="entry name" value="Ribonuclease H-like"/>
    <property type="match status" value="1"/>
</dbReference>
<proteinExistence type="predicted"/>
<dbReference type="PANTHER" id="PTHR47723:SF23">
    <property type="entry name" value="REVERSE TRANSCRIPTASE-LIKE PROTEIN"/>
    <property type="match status" value="1"/>
</dbReference>
<dbReference type="InterPro" id="IPR036397">
    <property type="entry name" value="RNaseH_sf"/>
</dbReference>
<keyword evidence="3" id="KW-0695">RNA-directed DNA polymerase</keyword>
<dbReference type="AlphaFoldDB" id="A0A392NN33"/>
<comment type="caution">
    <text evidence="3">The sequence shown here is derived from an EMBL/GenBank/DDBJ whole genome shotgun (WGS) entry which is preliminary data.</text>
</comment>
<dbReference type="InterPro" id="IPR044730">
    <property type="entry name" value="RNase_H-like_dom_plant"/>
</dbReference>
<dbReference type="InterPro" id="IPR053151">
    <property type="entry name" value="RNase_H-like"/>
</dbReference>
<dbReference type="GO" id="GO:0004523">
    <property type="term" value="F:RNA-DNA hybrid ribonuclease activity"/>
    <property type="evidence" value="ECO:0007669"/>
    <property type="project" value="InterPro"/>
</dbReference>
<keyword evidence="3" id="KW-0548">Nucleotidyltransferase</keyword>
<keyword evidence="1" id="KW-0732">Signal</keyword>
<dbReference type="CDD" id="cd06222">
    <property type="entry name" value="RNase_H_like"/>
    <property type="match status" value="1"/>
</dbReference>
<feature type="domain" description="RNase H type-1" evidence="2">
    <location>
        <begin position="82"/>
        <end position="144"/>
    </location>
</feature>
<feature type="non-terminal residue" evidence="3">
    <location>
        <position position="1"/>
    </location>
</feature>
<evidence type="ECO:0000313" key="3">
    <source>
        <dbReference type="EMBL" id="MCI00496.1"/>
    </source>
</evidence>
<gene>
    <name evidence="3" type="ORF">A2U01_0021515</name>
</gene>
<dbReference type="Gene3D" id="3.30.420.10">
    <property type="entry name" value="Ribonuclease H-like superfamily/Ribonuclease H"/>
    <property type="match status" value="1"/>
</dbReference>
<dbReference type="InterPro" id="IPR002156">
    <property type="entry name" value="RNaseH_domain"/>
</dbReference>
<sequence>LPSTWSSFLLDLARASFIHVLHTIWMGRNVPRCWMVATSETELLIISRFRVQLKIMRAPRCRLVLWKTPPIWWHKVNMGGSVVNNIAACGGIFRDHLGNHVGSFSQNLGMVSVLHAELMAIILALELAATHAWMNIWVESDSITALGAFDNCFSRGLTIVHSHIFREGNTCANRFANHCHEVENSEWWDTLPLFLRDQFLYDKMGLPCYRID</sequence>
<keyword evidence="3" id="KW-0808">Transferase</keyword>
<dbReference type="Pfam" id="PF13456">
    <property type="entry name" value="RVT_3"/>
    <property type="match status" value="1"/>
</dbReference>
<dbReference type="GO" id="GO:0003676">
    <property type="term" value="F:nucleic acid binding"/>
    <property type="evidence" value="ECO:0007669"/>
    <property type="project" value="InterPro"/>
</dbReference>
<evidence type="ECO:0000313" key="4">
    <source>
        <dbReference type="Proteomes" id="UP000265520"/>
    </source>
</evidence>
<evidence type="ECO:0000256" key="1">
    <source>
        <dbReference type="SAM" id="SignalP"/>
    </source>
</evidence>
<keyword evidence="4" id="KW-1185">Reference proteome</keyword>